<keyword evidence="5" id="KW-1185">Reference proteome</keyword>
<dbReference type="HOGENOM" id="CLU_025996_25_1_10"/>
<reference evidence="4 5" key="1">
    <citation type="journal article" date="2003" name="J. Bacteriol.">
        <title>Complete genome sequence of the oral pathogenic bacterium Porphyromonas gingivalis strain W83.</title>
        <authorList>
            <person name="Nelson K."/>
            <person name="Fleishmann R."/>
            <person name="DeBoy R."/>
            <person name="Paulsen I."/>
            <person name="Fouts D."/>
            <person name="Eisen J."/>
            <person name="Daugherty S."/>
            <person name="Dodson R."/>
            <person name="Durkin A."/>
            <person name="Gwinn M."/>
            <person name="Haft D."/>
            <person name="Kolonay J."/>
            <person name="Nelson W."/>
            <person name="White O."/>
            <person name="Mason T."/>
            <person name="Tallon L."/>
            <person name="Gray J."/>
            <person name="Granger D."/>
            <person name="Tettelin H."/>
            <person name="Dong H."/>
            <person name="Galvin J."/>
            <person name="Duncan M."/>
            <person name="Dewhirst F."/>
            <person name="Fraser C."/>
        </authorList>
    </citation>
    <scope>NUCLEOTIDE SEQUENCE [LARGE SCALE GENOMIC DNA]</scope>
    <source>
        <strain evidence="5">ATCC BAA-308 / W83</strain>
    </source>
</reference>
<keyword evidence="1" id="KW-0328">Glycosyltransferase</keyword>
<evidence type="ECO:0000313" key="5">
    <source>
        <dbReference type="Proteomes" id="UP000000588"/>
    </source>
</evidence>
<protein>
    <submittedName>
        <fullName evidence="4">Glycosyl transferase, group 2 family protein</fullName>
    </submittedName>
</protein>
<dbReference type="AlphaFoldDB" id="Q7MXQ2"/>
<evidence type="ECO:0000256" key="2">
    <source>
        <dbReference type="ARBA" id="ARBA00022679"/>
    </source>
</evidence>
<dbReference type="CDD" id="cd00761">
    <property type="entry name" value="Glyco_tranf_GTA_type"/>
    <property type="match status" value="1"/>
</dbReference>
<dbReference type="EnsemblBacteria" id="AAQ65361">
    <property type="protein sequence ID" value="AAQ65361"/>
    <property type="gene ID" value="PG_0118"/>
</dbReference>
<dbReference type="PANTHER" id="PTHR22916:SF51">
    <property type="entry name" value="GLYCOSYLTRANSFERASE EPSH-RELATED"/>
    <property type="match status" value="1"/>
</dbReference>
<feature type="domain" description="Glycosyltransferase 2-like" evidence="3">
    <location>
        <begin position="17"/>
        <end position="138"/>
    </location>
</feature>
<dbReference type="SUPFAM" id="SSF53448">
    <property type="entry name" value="Nucleotide-diphospho-sugar transferases"/>
    <property type="match status" value="1"/>
</dbReference>
<accession>Q7MXQ2</accession>
<dbReference type="Proteomes" id="UP000000588">
    <property type="component" value="Chromosome"/>
</dbReference>
<dbReference type="PANTHER" id="PTHR22916">
    <property type="entry name" value="GLYCOSYLTRANSFERASE"/>
    <property type="match status" value="1"/>
</dbReference>
<evidence type="ECO:0000256" key="1">
    <source>
        <dbReference type="ARBA" id="ARBA00022676"/>
    </source>
</evidence>
<dbReference type="InterPro" id="IPR029044">
    <property type="entry name" value="Nucleotide-diphossugar_trans"/>
</dbReference>
<dbReference type="Pfam" id="PF00535">
    <property type="entry name" value="Glycos_transf_2"/>
    <property type="match status" value="1"/>
</dbReference>
<organism evidence="4 5">
    <name type="scientific">Porphyromonas gingivalis (strain ATCC BAA-308 / W83)</name>
    <dbReference type="NCBI Taxonomy" id="242619"/>
    <lineage>
        <taxon>Bacteria</taxon>
        <taxon>Pseudomonadati</taxon>
        <taxon>Bacteroidota</taxon>
        <taxon>Bacteroidia</taxon>
        <taxon>Bacteroidales</taxon>
        <taxon>Porphyromonadaceae</taxon>
        <taxon>Porphyromonas</taxon>
    </lineage>
</organism>
<dbReference type="InterPro" id="IPR001173">
    <property type="entry name" value="Glyco_trans_2-like"/>
</dbReference>
<dbReference type="KEGG" id="pgi:PG_0118"/>
<dbReference type="GO" id="GO:0016758">
    <property type="term" value="F:hexosyltransferase activity"/>
    <property type="evidence" value="ECO:0007669"/>
    <property type="project" value="UniProtKB-ARBA"/>
</dbReference>
<dbReference type="EMBL" id="AE015924">
    <property type="protein sequence ID" value="AAQ65361.1"/>
    <property type="molecule type" value="Genomic_DNA"/>
</dbReference>
<name>Q7MXQ2_PORGI</name>
<dbReference type="eggNOG" id="COG0463">
    <property type="taxonomic scope" value="Bacteria"/>
</dbReference>
<dbReference type="CAZy" id="GT2">
    <property type="family name" value="Glycosyltransferase Family 2"/>
</dbReference>
<sequence length="351" mass="41069">MIIPMNNKHPLPTPLVSIIIPVYNVEKYLYRCVKSILSQDYYDYEIILVDDGSTDGSGMICDELTEQHGHISVIHKPNGGQGSARNAGLNHAKGKYIWFIDSDDYISPHSLSVIMSQITQGDFDALFFPYIKSNGNILIGEAVGKYHAGVYRGQQLLLEGLVNMSMCTIVSLRSRWIDNRIFFREDIHFEDFEINPRVLKFLERAIFLDSNIIPYIYYTRLGSTMNQLDPQKRMRQTEDFLRIEKSWKEWFNLDSPEPNSYDMLMLRTGTNMLHRNLLNFVRNSNFSISTKLKLYAQYRKKGVFSWFYNGYRRDPYVGCTSVRVFWNTIGRSYILFSLFSIVEEIWKKIRK</sequence>
<proteinExistence type="predicted"/>
<evidence type="ECO:0000313" key="4">
    <source>
        <dbReference type="EMBL" id="AAQ65361.1"/>
    </source>
</evidence>
<evidence type="ECO:0000259" key="3">
    <source>
        <dbReference type="Pfam" id="PF00535"/>
    </source>
</evidence>
<gene>
    <name evidence="4" type="ordered locus">PG_0118</name>
</gene>
<dbReference type="Gene3D" id="3.90.550.10">
    <property type="entry name" value="Spore Coat Polysaccharide Biosynthesis Protein SpsA, Chain A"/>
    <property type="match status" value="1"/>
</dbReference>
<dbReference type="STRING" id="242619.PG_0118"/>
<keyword evidence="2 4" id="KW-0808">Transferase</keyword>